<keyword evidence="5" id="KW-0479">Metal-binding</keyword>
<proteinExistence type="inferred from homology"/>
<organism evidence="10 11">
    <name type="scientific">Scomber scombrus</name>
    <name type="common">Atlantic mackerel</name>
    <name type="synonym">Scomber vernalis</name>
    <dbReference type="NCBI Taxonomy" id="13677"/>
    <lineage>
        <taxon>Eukaryota</taxon>
        <taxon>Metazoa</taxon>
        <taxon>Chordata</taxon>
        <taxon>Craniata</taxon>
        <taxon>Vertebrata</taxon>
        <taxon>Euteleostomi</taxon>
        <taxon>Actinopterygii</taxon>
        <taxon>Neopterygii</taxon>
        <taxon>Teleostei</taxon>
        <taxon>Neoteleostei</taxon>
        <taxon>Acanthomorphata</taxon>
        <taxon>Pelagiaria</taxon>
        <taxon>Scombriformes</taxon>
        <taxon>Scombridae</taxon>
        <taxon>Scomber</taxon>
    </lineage>
</organism>
<dbReference type="Proteomes" id="UP001314229">
    <property type="component" value="Unassembled WGS sequence"/>
</dbReference>
<dbReference type="InterPro" id="IPR037519">
    <property type="entry name" value="LITAF_fam"/>
</dbReference>
<keyword evidence="6" id="KW-0862">Zinc</keyword>
<accession>A0AAV1NVQ4</accession>
<reference evidence="10 11" key="1">
    <citation type="submission" date="2024-01" db="EMBL/GenBank/DDBJ databases">
        <authorList>
            <person name="Alioto T."/>
            <person name="Alioto T."/>
            <person name="Gomez Garrido J."/>
        </authorList>
    </citation>
    <scope>NUCLEOTIDE SEQUENCE [LARGE SCALE GENOMIC DNA]</scope>
</reference>
<feature type="domain" description="LITAF" evidence="9">
    <location>
        <begin position="62"/>
        <end position="148"/>
    </location>
</feature>
<evidence type="ECO:0000259" key="9">
    <source>
        <dbReference type="PROSITE" id="PS51837"/>
    </source>
</evidence>
<dbReference type="GO" id="GO:0098560">
    <property type="term" value="C:cytoplasmic side of late endosome membrane"/>
    <property type="evidence" value="ECO:0007669"/>
    <property type="project" value="TreeGrafter"/>
</dbReference>
<dbReference type="PANTHER" id="PTHR23292">
    <property type="entry name" value="LIPOPOLYSACCHARIDE-INDUCED TUMOR NECROSIS FACTOR-ALPHA FACTOR"/>
    <property type="match status" value="1"/>
</dbReference>
<dbReference type="Pfam" id="PF10601">
    <property type="entry name" value="zf-LITAF-like"/>
    <property type="match status" value="1"/>
</dbReference>
<evidence type="ECO:0000256" key="6">
    <source>
        <dbReference type="ARBA" id="ARBA00022833"/>
    </source>
</evidence>
<evidence type="ECO:0000256" key="8">
    <source>
        <dbReference type="SAM" id="Phobius"/>
    </source>
</evidence>
<comment type="subcellular location">
    <subcellularLocation>
        <location evidence="1">Endosome membrane</location>
        <topology evidence="1">Peripheral membrane protein</topology>
        <orientation evidence="1">Cytoplasmic side</orientation>
    </subcellularLocation>
    <subcellularLocation>
        <location evidence="2">Late endosome membrane</location>
    </subcellularLocation>
    <subcellularLocation>
        <location evidence="3">Lysosome membrane</location>
        <topology evidence="3">Peripheral membrane protein</topology>
        <orientation evidence="3">Cytoplasmic side</orientation>
    </subcellularLocation>
</comment>
<evidence type="ECO:0000256" key="5">
    <source>
        <dbReference type="ARBA" id="ARBA00022723"/>
    </source>
</evidence>
<evidence type="ECO:0000256" key="4">
    <source>
        <dbReference type="ARBA" id="ARBA00005975"/>
    </source>
</evidence>
<protein>
    <submittedName>
        <fullName evidence="10">Cell death-inducing p53-target protein 1-like</fullName>
    </submittedName>
</protein>
<name>A0AAV1NVQ4_SCOSC</name>
<evidence type="ECO:0000313" key="10">
    <source>
        <dbReference type="EMBL" id="CAK6963343.1"/>
    </source>
</evidence>
<keyword evidence="11" id="KW-1185">Reference proteome</keyword>
<dbReference type="GO" id="GO:0098574">
    <property type="term" value="C:cytoplasmic side of lysosomal membrane"/>
    <property type="evidence" value="ECO:0007669"/>
    <property type="project" value="TreeGrafter"/>
</dbReference>
<dbReference type="SMART" id="SM00714">
    <property type="entry name" value="LITAF"/>
    <property type="match status" value="1"/>
</dbReference>
<evidence type="ECO:0000256" key="2">
    <source>
        <dbReference type="ARBA" id="ARBA00004414"/>
    </source>
</evidence>
<comment type="similarity">
    <text evidence="4">Belongs to the CDIP1/LITAF family.</text>
</comment>
<evidence type="ECO:0000313" key="11">
    <source>
        <dbReference type="Proteomes" id="UP001314229"/>
    </source>
</evidence>
<feature type="transmembrane region" description="Helical" evidence="8">
    <location>
        <begin position="105"/>
        <end position="126"/>
    </location>
</feature>
<dbReference type="PANTHER" id="PTHR23292:SF28">
    <property type="entry name" value="LIPOPOLYSACCHARIDE-INDUCED TUMOR NECROSIS FACTOR-ALPHA FACTOR-LIKE"/>
    <property type="match status" value="1"/>
</dbReference>
<dbReference type="GO" id="GO:0008270">
    <property type="term" value="F:zinc ion binding"/>
    <property type="evidence" value="ECO:0007669"/>
    <property type="project" value="TreeGrafter"/>
</dbReference>
<sequence>MSTDEEKEPPPYIPVEAPGNGTHIYHIPLPPPPPPPPRAPIPQVRNTPVYINQGQGLESGIHQRNSVSYDATLGNSPGMAICTSCQQQVMTDVTYKAGTFAWKMFALFFFLGLTMCLLPFILFVFWKKTKDVYHTCPLCNRVLHMNKRGCCI</sequence>
<keyword evidence="8" id="KW-1133">Transmembrane helix</keyword>
<dbReference type="GO" id="GO:0005634">
    <property type="term" value="C:nucleus"/>
    <property type="evidence" value="ECO:0007669"/>
    <property type="project" value="TreeGrafter"/>
</dbReference>
<evidence type="ECO:0000256" key="3">
    <source>
        <dbReference type="ARBA" id="ARBA00004630"/>
    </source>
</evidence>
<keyword evidence="7 8" id="KW-0472">Membrane</keyword>
<evidence type="ECO:0000256" key="1">
    <source>
        <dbReference type="ARBA" id="ARBA00004125"/>
    </source>
</evidence>
<keyword evidence="8" id="KW-0812">Transmembrane</keyword>
<dbReference type="InterPro" id="IPR006629">
    <property type="entry name" value="LITAF"/>
</dbReference>
<dbReference type="AlphaFoldDB" id="A0AAV1NVQ4"/>
<evidence type="ECO:0000256" key="7">
    <source>
        <dbReference type="ARBA" id="ARBA00023136"/>
    </source>
</evidence>
<gene>
    <name evidence="10" type="ORF">FSCOSCO3_A000891</name>
</gene>
<dbReference type="EMBL" id="CAWUFR010000064">
    <property type="protein sequence ID" value="CAK6963343.1"/>
    <property type="molecule type" value="Genomic_DNA"/>
</dbReference>
<comment type="caution">
    <text evidence="10">The sequence shown here is derived from an EMBL/GenBank/DDBJ whole genome shotgun (WGS) entry which is preliminary data.</text>
</comment>
<dbReference type="PROSITE" id="PS51837">
    <property type="entry name" value="LITAF"/>
    <property type="match status" value="1"/>
</dbReference>